<dbReference type="Proteomes" id="UP000033491">
    <property type="component" value="Unassembled WGS sequence"/>
</dbReference>
<dbReference type="PATRIC" id="fig|216463.3.peg.572"/>
<gene>
    <name evidence="2" type="ORF">VC81_07325</name>
</gene>
<dbReference type="InterPro" id="IPR003812">
    <property type="entry name" value="Fido"/>
</dbReference>
<dbReference type="AlphaFoldDB" id="A0A0F3RQN4"/>
<name>A0A0F3RQN4_9LACO</name>
<sequence length="229" mass="25782">MDEQARYPHSRYHLSPLAQRQLVIRNQVPLVAMLAQLEGSTPDFNQVNRLLTGRLVNATLTSRVTQQLLNLRTAVAFITSSPQGFDLLTFGHINDLATEGIGLNGGELRTLPLADVGQQSVQWPVPQADQVQRDLVDLRLQHTDYTDRAVHALAYILRHQLYRDGNTATAWLVANQLLLKRGAGLLLLTPDQLAEYQWSAANFYRKPDATETFCQWLYRNALRGPEDLA</sequence>
<dbReference type="RefSeq" id="WP_045807422.1">
    <property type="nucleotide sequence ID" value="NZ_JZCR01000019.1"/>
</dbReference>
<protein>
    <recommendedName>
        <fullName evidence="1">Fido domain-containing protein</fullName>
    </recommendedName>
</protein>
<comment type="caution">
    <text evidence="2">The sequence shown here is derived from an EMBL/GenBank/DDBJ whole genome shotgun (WGS) entry which is preliminary data.</text>
</comment>
<evidence type="ECO:0000313" key="3">
    <source>
        <dbReference type="Proteomes" id="UP000033491"/>
    </source>
</evidence>
<feature type="domain" description="Fido" evidence="1">
    <location>
        <begin position="90"/>
        <end position="178"/>
    </location>
</feature>
<dbReference type="SUPFAM" id="SSF140931">
    <property type="entry name" value="Fic-like"/>
    <property type="match status" value="1"/>
</dbReference>
<proteinExistence type="predicted"/>
<dbReference type="InterPro" id="IPR036597">
    <property type="entry name" value="Fido-like_dom_sf"/>
</dbReference>
<dbReference type="STRING" id="216463.VC81_07325"/>
<dbReference type="Pfam" id="PF02661">
    <property type="entry name" value="Fic"/>
    <property type="match status" value="1"/>
</dbReference>
<dbReference type="EMBL" id="JZCR01000019">
    <property type="protein sequence ID" value="KJW12323.1"/>
    <property type="molecule type" value="Genomic_DNA"/>
</dbReference>
<dbReference type="Gene3D" id="1.10.3290.10">
    <property type="entry name" value="Fido-like domain"/>
    <property type="match status" value="1"/>
</dbReference>
<evidence type="ECO:0000259" key="1">
    <source>
        <dbReference type="Pfam" id="PF02661"/>
    </source>
</evidence>
<organism evidence="2 3">
    <name type="scientific">Levilactobacillus spicheri</name>
    <dbReference type="NCBI Taxonomy" id="216463"/>
    <lineage>
        <taxon>Bacteria</taxon>
        <taxon>Bacillati</taxon>
        <taxon>Bacillota</taxon>
        <taxon>Bacilli</taxon>
        <taxon>Lactobacillales</taxon>
        <taxon>Lactobacillaceae</taxon>
        <taxon>Levilactobacillus</taxon>
    </lineage>
</organism>
<accession>A0A0F3RQN4</accession>
<evidence type="ECO:0000313" key="2">
    <source>
        <dbReference type="EMBL" id="KJW12323.1"/>
    </source>
</evidence>
<reference evidence="2 3" key="1">
    <citation type="submission" date="2015-03" db="EMBL/GenBank/DDBJ databases">
        <authorList>
            <person name="Zheng J."/>
            <person name="Ganezle M."/>
        </authorList>
    </citation>
    <scope>NUCLEOTIDE SEQUENCE [LARGE SCALE GENOMIC DNA]</scope>
    <source>
        <strain evidence="2 3">LP38</strain>
    </source>
</reference>